<dbReference type="PANTHER" id="PTHR43876">
    <property type="entry name" value="UBIQUINONE BIOSYNTHESIS MONOOXYGENASE COQ6, MITOCHONDRIAL"/>
    <property type="match status" value="1"/>
</dbReference>
<name>A0A4R2GNQ1_9HYPH</name>
<evidence type="ECO:0000313" key="10">
    <source>
        <dbReference type="Proteomes" id="UP000294881"/>
    </source>
</evidence>
<reference evidence="9 10" key="1">
    <citation type="submission" date="2019-03" db="EMBL/GenBank/DDBJ databases">
        <title>Genomic Encyclopedia of Type Strains, Phase IV (KMG-IV): sequencing the most valuable type-strain genomes for metagenomic binning, comparative biology and taxonomic classification.</title>
        <authorList>
            <person name="Goeker M."/>
        </authorList>
    </citation>
    <scope>NUCLEOTIDE SEQUENCE [LARGE SCALE GENOMIC DNA]</scope>
    <source>
        <strain evidence="9 10">DSM 22958</strain>
    </source>
</reference>
<keyword evidence="10" id="KW-1185">Reference proteome</keyword>
<comment type="cofactor">
    <cofactor evidence="1">
        <name>FAD</name>
        <dbReference type="ChEBI" id="CHEBI:57692"/>
    </cofactor>
</comment>
<dbReference type="Gene3D" id="3.50.50.60">
    <property type="entry name" value="FAD/NAD(P)-binding domain"/>
    <property type="match status" value="2"/>
</dbReference>
<evidence type="ECO:0000259" key="8">
    <source>
        <dbReference type="Pfam" id="PF01494"/>
    </source>
</evidence>
<keyword evidence="5" id="KW-0274">FAD</keyword>
<dbReference type="InterPro" id="IPR010971">
    <property type="entry name" value="UbiH/COQ6"/>
</dbReference>
<comment type="caution">
    <text evidence="9">The sequence shown here is derived from an EMBL/GenBank/DDBJ whole genome shotgun (WGS) entry which is preliminary data.</text>
</comment>
<keyword evidence="4" id="KW-0285">Flavoprotein</keyword>
<dbReference type="GO" id="GO:0006744">
    <property type="term" value="P:ubiquinone biosynthetic process"/>
    <property type="evidence" value="ECO:0007669"/>
    <property type="project" value="UniProtKB-UniPathway"/>
</dbReference>
<dbReference type="Proteomes" id="UP000294881">
    <property type="component" value="Unassembled WGS sequence"/>
</dbReference>
<dbReference type="RefSeq" id="WP_132009539.1">
    <property type="nucleotide sequence ID" value="NZ_JBHUNN010000002.1"/>
</dbReference>
<dbReference type="GO" id="GO:0004497">
    <property type="term" value="F:monooxygenase activity"/>
    <property type="evidence" value="ECO:0007669"/>
    <property type="project" value="UniProtKB-KW"/>
</dbReference>
<evidence type="ECO:0000313" key="9">
    <source>
        <dbReference type="EMBL" id="TCO10319.1"/>
    </source>
</evidence>
<dbReference type="InterPro" id="IPR002938">
    <property type="entry name" value="FAD-bd"/>
</dbReference>
<feature type="domain" description="FAD-binding" evidence="8">
    <location>
        <begin position="7"/>
        <end position="336"/>
    </location>
</feature>
<dbReference type="OrthoDB" id="9796623at2"/>
<dbReference type="UniPathway" id="UPA00232"/>
<proteinExistence type="inferred from homology"/>
<sequence length="405" mass="42374">MSHADPDIAVIGAGAAGLAAALCLAREGFHTLLIGDPAIAAPGRTVALFGGSVAFLQALGVWEAVSARAAPMDAMRIIDDTGSLFAPPPLTFRCAELGLDSFGCNIPNDDLVGVLAAQARQTPGLELAPETVAEASFSPAGPQLVLASGRALRPRLAIGADGGRSLVRARAGVGVRTWDYPQAALTGVFSHTQPHRNTSTEFHTRHGPFTLVPLPGKRSSLVWVTEPGKARRLAGRAPEALALEVEQQARSMLGAMRVTGPCGVIPMRGLTAERFAGHGMALVGEAAHMFPPIGAQGLNLGLRDVAALRDALIAARDRGARCDDADALAAYDRGRRLDVTTRTRAIDALNRSLLTRLPGVDFLRGAGMLALGHIRPLRRLAMREGLAPLLGLPAMMQADGASRPR</sequence>
<dbReference type="SUPFAM" id="SSF51905">
    <property type="entry name" value="FAD/NAD(P)-binding domain"/>
    <property type="match status" value="1"/>
</dbReference>
<dbReference type="Pfam" id="PF01494">
    <property type="entry name" value="FAD_binding_3"/>
    <property type="match status" value="1"/>
</dbReference>
<dbReference type="NCBIfam" id="TIGR01988">
    <property type="entry name" value="Ubi-OHases"/>
    <property type="match status" value="1"/>
</dbReference>
<protein>
    <submittedName>
        <fullName evidence="9">2-octaprenyl-6-methoxyphenol hydroxylase</fullName>
    </submittedName>
</protein>
<keyword evidence="7" id="KW-0503">Monooxygenase</keyword>
<dbReference type="GO" id="GO:0016705">
    <property type="term" value="F:oxidoreductase activity, acting on paired donors, with incorporation or reduction of molecular oxygen"/>
    <property type="evidence" value="ECO:0007669"/>
    <property type="project" value="InterPro"/>
</dbReference>
<accession>A0A4R2GNQ1</accession>
<dbReference type="PANTHER" id="PTHR43876:SF7">
    <property type="entry name" value="UBIQUINONE BIOSYNTHESIS MONOOXYGENASE COQ6, MITOCHONDRIAL"/>
    <property type="match status" value="1"/>
</dbReference>
<dbReference type="PRINTS" id="PR00420">
    <property type="entry name" value="RNGMNOXGNASE"/>
</dbReference>
<evidence type="ECO:0000256" key="7">
    <source>
        <dbReference type="ARBA" id="ARBA00023033"/>
    </source>
</evidence>
<evidence type="ECO:0000256" key="4">
    <source>
        <dbReference type="ARBA" id="ARBA00022630"/>
    </source>
</evidence>
<keyword evidence="6" id="KW-0560">Oxidoreductase</keyword>
<gene>
    <name evidence="9" type="ORF">EV666_11422</name>
</gene>
<organism evidence="9 10">
    <name type="scientific">Camelimonas lactis</name>
    <dbReference type="NCBI Taxonomy" id="659006"/>
    <lineage>
        <taxon>Bacteria</taxon>
        <taxon>Pseudomonadati</taxon>
        <taxon>Pseudomonadota</taxon>
        <taxon>Alphaproteobacteria</taxon>
        <taxon>Hyphomicrobiales</taxon>
        <taxon>Chelatococcaceae</taxon>
        <taxon>Camelimonas</taxon>
    </lineage>
</organism>
<evidence type="ECO:0000256" key="2">
    <source>
        <dbReference type="ARBA" id="ARBA00004749"/>
    </source>
</evidence>
<evidence type="ECO:0000256" key="1">
    <source>
        <dbReference type="ARBA" id="ARBA00001974"/>
    </source>
</evidence>
<evidence type="ECO:0000256" key="3">
    <source>
        <dbReference type="ARBA" id="ARBA00005349"/>
    </source>
</evidence>
<dbReference type="GO" id="GO:0071949">
    <property type="term" value="F:FAD binding"/>
    <property type="evidence" value="ECO:0007669"/>
    <property type="project" value="InterPro"/>
</dbReference>
<comment type="pathway">
    <text evidence="2">Cofactor biosynthesis; ubiquinone biosynthesis.</text>
</comment>
<evidence type="ECO:0000256" key="6">
    <source>
        <dbReference type="ARBA" id="ARBA00023002"/>
    </source>
</evidence>
<dbReference type="InterPro" id="IPR036188">
    <property type="entry name" value="FAD/NAD-bd_sf"/>
</dbReference>
<evidence type="ECO:0000256" key="5">
    <source>
        <dbReference type="ARBA" id="ARBA00022827"/>
    </source>
</evidence>
<dbReference type="AlphaFoldDB" id="A0A4R2GNQ1"/>
<dbReference type="EMBL" id="SLWL01000014">
    <property type="protein sequence ID" value="TCO10319.1"/>
    <property type="molecule type" value="Genomic_DNA"/>
</dbReference>
<dbReference type="InterPro" id="IPR051205">
    <property type="entry name" value="UbiH/COQ6_monooxygenase"/>
</dbReference>
<comment type="similarity">
    <text evidence="3">Belongs to the UbiH/COQ6 family.</text>
</comment>